<organism evidence="1 2">
    <name type="scientific">Flavonifractor hominis</name>
    <dbReference type="NCBI Taxonomy" id="3133178"/>
    <lineage>
        <taxon>Bacteria</taxon>
        <taxon>Bacillati</taxon>
        <taxon>Bacillota</taxon>
        <taxon>Clostridia</taxon>
        <taxon>Eubacteriales</taxon>
        <taxon>Oscillospiraceae</taxon>
        <taxon>Flavonifractor</taxon>
    </lineage>
</organism>
<gene>
    <name evidence="1" type="ORF">WMO45_01870</name>
</gene>
<accession>A0ABV1EKY8</accession>
<evidence type="ECO:0000313" key="2">
    <source>
        <dbReference type="Proteomes" id="UP001440599"/>
    </source>
</evidence>
<reference evidence="1 2" key="1">
    <citation type="submission" date="2024-03" db="EMBL/GenBank/DDBJ databases">
        <title>Human intestinal bacterial collection.</title>
        <authorList>
            <person name="Pauvert C."/>
            <person name="Hitch T.C.A."/>
            <person name="Clavel T."/>
        </authorList>
    </citation>
    <scope>NUCLEOTIDE SEQUENCE [LARGE SCALE GENOMIC DNA]</scope>
    <source>
        <strain evidence="1 2">CLA-AP-H34</strain>
    </source>
</reference>
<dbReference type="RefSeq" id="WP_349138952.1">
    <property type="nucleotide sequence ID" value="NZ_JBBMFT010000001.1"/>
</dbReference>
<name>A0ABV1EKY8_9FIRM</name>
<keyword evidence="2" id="KW-1185">Reference proteome</keyword>
<protein>
    <submittedName>
        <fullName evidence="1">DUF4363 family protein</fullName>
    </submittedName>
</protein>
<dbReference type="Proteomes" id="UP001440599">
    <property type="component" value="Unassembled WGS sequence"/>
</dbReference>
<dbReference type="Pfam" id="PF14276">
    <property type="entry name" value="DUF4363"/>
    <property type="match status" value="1"/>
</dbReference>
<comment type="caution">
    <text evidence="1">The sequence shown here is derived from an EMBL/GenBank/DDBJ whole genome shotgun (WGS) entry which is preliminary data.</text>
</comment>
<evidence type="ECO:0000313" key="1">
    <source>
        <dbReference type="EMBL" id="MEQ2455255.1"/>
    </source>
</evidence>
<proteinExistence type="predicted"/>
<dbReference type="InterPro" id="IPR025373">
    <property type="entry name" value="DUF4363"/>
</dbReference>
<dbReference type="EMBL" id="JBBMFT010000001">
    <property type="protein sequence ID" value="MEQ2455255.1"/>
    <property type="molecule type" value="Genomic_DNA"/>
</dbReference>
<sequence length="126" mass="14312">MKRLWVAVLLLGAVFGATLCNTAYLRGFTGELNSLLEQAQRLAEAEDWPRALELTEQALQTWKARDVYLHVLLRHSDTDQIYASFCEVEQYLTCRESGEYSAANARLLTQISLLSEAEQLTLKNVF</sequence>